<dbReference type="RefSeq" id="WP_277848144.1">
    <property type="nucleotide sequence ID" value="NZ_CP120687.1"/>
</dbReference>
<dbReference type="InterPro" id="IPR018392">
    <property type="entry name" value="LysM"/>
</dbReference>
<feature type="compositionally biased region" description="Low complexity" evidence="1">
    <location>
        <begin position="203"/>
        <end position="218"/>
    </location>
</feature>
<evidence type="ECO:0000313" key="3">
    <source>
        <dbReference type="EMBL" id="WFB39351.1"/>
    </source>
</evidence>
<dbReference type="Gene3D" id="3.10.350.10">
    <property type="entry name" value="LysM domain"/>
    <property type="match status" value="1"/>
</dbReference>
<sequence length="1158" mass="123510">MGRQQRFLAAVGDRAHKVTLVHSKHHGWLAVGLTAFALGVTGVGLSNQGQVVHASEQQPSAQQTQTNNVRVWKLRPVSEIEAQLKASGNTVYDIQWGDTLSTISEAMNNSGYTTSVERLAAINRIANVDLIYAGAKLALQGNGANATVTTQNAAGTNQTFNLNPAKPAIASGAQQSETRYTVVGGSNGSSPTGTTNLADSGQSGNTTTTPNSTGNGETPTDDAAAKKALEEAAAAKAKAEAEKAAAEKAKAEAEAKLTALLNEENNQTLTSLQSKRTAAQTAVDAAKAKVDATQNKLKNAQAAAKQAQAAFDQANAAVTAKQNEVDQANSAVKDLTDQITSLQTQLNTLAGQVKNDPTSQAQVVDVKAKLAVAQEKITVYEGQLADAKSALTQAQQAASQANQNLTTANQNLTAVDNEAKAAQNEFNQAQTTLQSLPTSVTSADSQAANTVKQHLADLNTKLDQLNQTIAGLNEKIAAWQQQLATAQTNVDTANANIAKTKDQTAKVDATDHNGTLAEGQKTVAEVQKTVPTIHVPHDTEKNVTINQDESGQTITNLDGYKLVKTGTPVKSVQTLANGDTITTYTTMNTYHKVVHTTVNKTVNVDEAGHTLTNVDGYTQVSISKQVADDTDPKTGDVTTTVTVTTVWRKTNATPTHQTVNKTVNVDEKGNVLTDTTGYTQVSISRQVADDTDPNTGEVTTTVTTTIVWRKTNTAPTHQTVNKTVNVDEKGNVLTDTTGYTQVSSSKSSSDTTDPTTGNVTTTITTTVVWKKNETTPTHFIRNVMVNVDETGKVLTNTDNYEQVSRSVQVSEDTDPKSGNVTTTYTITIVWEKSTDPGMTITNSFVNKDDEGNVLTSTDGYRLIGSSTSTSTLTLGNWTRKMVTVTYVYHKPRAKTVNKEVDVDEGGYTLTNTTGYTKVSSTPTSVTTTDPNNGDTVTTITTTNVWRNVAAAGTIIGKIKSVNDAVTTLIQDQVKVKDERVSVEQGQEYTDNDLTMAVAKKFNVLVNGEQARTGHVQTTLTTYQKAYETVAQRAVEVMYKFAHVRPTNPAPSGTQAVSYADGEGYMQLNTENISTSSILKSDVDGNADKLSTLIANAMFKQYIIDERPENNNGQTGGHYQNIINSNYKNIVIGIYVTDNGFYYAASSTVATGDDSVYRG</sequence>
<dbReference type="Proteomes" id="UP001220228">
    <property type="component" value="Chromosome"/>
</dbReference>
<feature type="region of interest" description="Disordered" evidence="1">
    <location>
        <begin position="181"/>
        <end position="224"/>
    </location>
</feature>
<dbReference type="InterPro" id="IPR036779">
    <property type="entry name" value="LysM_dom_sf"/>
</dbReference>
<organism evidence="3 4">
    <name type="scientific">Lacticaseibacillus huelsenbergensis</name>
    <dbReference type="NCBI Taxonomy" id="3035291"/>
    <lineage>
        <taxon>Bacteria</taxon>
        <taxon>Bacillati</taxon>
        <taxon>Bacillota</taxon>
        <taxon>Bacilli</taxon>
        <taxon>Lactobacillales</taxon>
        <taxon>Lactobacillaceae</taxon>
        <taxon>Lacticaseibacillus</taxon>
    </lineage>
</organism>
<dbReference type="PROSITE" id="PS51782">
    <property type="entry name" value="LYSM"/>
    <property type="match status" value="1"/>
</dbReference>
<feature type="region of interest" description="Disordered" evidence="1">
    <location>
        <begin position="738"/>
        <end position="757"/>
    </location>
</feature>
<reference evidence="3 4" key="1">
    <citation type="submission" date="2023-03" db="EMBL/GenBank/DDBJ databases">
        <authorList>
            <person name="Ruckert-Reed C."/>
        </authorList>
    </citation>
    <scope>NUCLEOTIDE SEQUENCE [LARGE SCALE GENOMIC DNA]</scope>
    <source>
        <strain evidence="3 4">DSM 115425</strain>
    </source>
</reference>
<dbReference type="InterPro" id="IPR014044">
    <property type="entry name" value="CAP_dom"/>
</dbReference>
<dbReference type="Pfam" id="PF00188">
    <property type="entry name" value="CAP"/>
    <property type="match status" value="1"/>
</dbReference>
<feature type="domain" description="LysM" evidence="2">
    <location>
        <begin position="90"/>
        <end position="139"/>
    </location>
</feature>
<dbReference type="Gene3D" id="1.10.287.1490">
    <property type="match status" value="1"/>
</dbReference>
<dbReference type="EMBL" id="CP120687">
    <property type="protein sequence ID" value="WFB39351.1"/>
    <property type="molecule type" value="Genomic_DNA"/>
</dbReference>
<evidence type="ECO:0000313" key="4">
    <source>
        <dbReference type="Proteomes" id="UP001220228"/>
    </source>
</evidence>
<gene>
    <name evidence="3" type="ORF">LHUE1_000065</name>
</gene>
<name>A0ABY8DWJ4_9LACO</name>
<proteinExistence type="predicted"/>
<feature type="compositionally biased region" description="Low complexity" evidence="1">
    <location>
        <begin position="181"/>
        <end position="196"/>
    </location>
</feature>
<dbReference type="PANTHER" id="PTHR45615:SF66">
    <property type="entry name" value="CARD DOMAIN-CONTAINING PROTEIN"/>
    <property type="match status" value="1"/>
</dbReference>
<dbReference type="Pfam" id="PF01476">
    <property type="entry name" value="LysM"/>
    <property type="match status" value="1"/>
</dbReference>
<keyword evidence="4" id="KW-1185">Reference proteome</keyword>
<evidence type="ECO:0000259" key="2">
    <source>
        <dbReference type="PROSITE" id="PS51782"/>
    </source>
</evidence>
<protein>
    <submittedName>
        <fullName evidence="3">CAP domain-containing protein</fullName>
    </submittedName>
</protein>
<dbReference type="SUPFAM" id="SSF57997">
    <property type="entry name" value="Tropomyosin"/>
    <property type="match status" value="1"/>
</dbReference>
<evidence type="ECO:0000256" key="1">
    <source>
        <dbReference type="SAM" id="MobiDB-lite"/>
    </source>
</evidence>
<dbReference type="PANTHER" id="PTHR45615">
    <property type="entry name" value="MYOSIN HEAVY CHAIN, NON-MUSCLE"/>
    <property type="match status" value="1"/>
</dbReference>
<accession>A0ABY8DWJ4</accession>